<organism evidence="1 2">
    <name type="scientific">Tritrichomonas musculus</name>
    <dbReference type="NCBI Taxonomy" id="1915356"/>
    <lineage>
        <taxon>Eukaryota</taxon>
        <taxon>Metamonada</taxon>
        <taxon>Parabasalia</taxon>
        <taxon>Tritrichomonadida</taxon>
        <taxon>Tritrichomonadidae</taxon>
        <taxon>Tritrichomonas</taxon>
    </lineage>
</organism>
<dbReference type="Proteomes" id="UP001470230">
    <property type="component" value="Unassembled WGS sequence"/>
</dbReference>
<accession>A0ABR2HI62</accession>
<keyword evidence="2" id="KW-1185">Reference proteome</keyword>
<reference evidence="1 2" key="1">
    <citation type="submission" date="2024-04" db="EMBL/GenBank/DDBJ databases">
        <title>Tritrichomonas musculus Genome.</title>
        <authorList>
            <person name="Alves-Ferreira E."/>
            <person name="Grigg M."/>
            <person name="Lorenzi H."/>
            <person name="Galac M."/>
        </authorList>
    </citation>
    <scope>NUCLEOTIDE SEQUENCE [LARGE SCALE GENOMIC DNA]</scope>
    <source>
        <strain evidence="1 2">EAF2021</strain>
    </source>
</reference>
<dbReference type="EMBL" id="JAPFFF010000027">
    <property type="protein sequence ID" value="KAK8847855.1"/>
    <property type="molecule type" value="Genomic_DNA"/>
</dbReference>
<proteinExistence type="predicted"/>
<comment type="caution">
    <text evidence="1">The sequence shown here is derived from an EMBL/GenBank/DDBJ whole genome shotgun (WGS) entry which is preliminary data.</text>
</comment>
<evidence type="ECO:0000313" key="2">
    <source>
        <dbReference type="Proteomes" id="UP001470230"/>
    </source>
</evidence>
<sequence length="454" mass="52739">MNSYAPYPNQEYTTALNNPRSSVKNILSSTFFLSYWLKSDPSLLSFIIQHCDELIEIGFQINSQSPLSTRCIQIMCSGNFEFRKSLYAETNLSHFLYDYLFKIDTYSFYSQKSYFYALPNFMVDQLSKLNPIFDQKYFSYLFNHIENEFIYDFVVRLIKLSPMSVAKAIKKTEIEEIVISNYYQNLITPNSPVLLFRYQSLLKNIINSKFSGNSCPLLLTKIDEIVKKTIENPNTKTFSFLEFLDNYSVNKFYLSKWKNIHLKIVPYLSSFCEIALNENSDKFDDLAHSCTLLSISITASSKTVSNSFIDLFKRLSSLFFILKTNTFLHNCFLKAFNVLLSLGQITSQFLDEINFFEKVLNCYENREVEYMVSYFGQLRIISEAITKFAVYSNTIDIEKWNRIVVEKNQSDENMIGKKYGGFVPLNINAISVSLFDFLSPPSFTKGKLYLPMPS</sequence>
<protein>
    <submittedName>
        <fullName evidence="1">Uncharacterized protein</fullName>
    </submittedName>
</protein>
<gene>
    <name evidence="1" type="ORF">M9Y10_018890</name>
</gene>
<evidence type="ECO:0000313" key="1">
    <source>
        <dbReference type="EMBL" id="KAK8847855.1"/>
    </source>
</evidence>
<name>A0ABR2HI62_9EUKA</name>